<name>A0ABQ0KEI3_MYCNV</name>
<dbReference type="EMBL" id="BCTA01000012">
    <property type="protein sequence ID" value="GAT07628.1"/>
    <property type="molecule type" value="Genomic_DNA"/>
</dbReference>
<proteinExistence type="predicted"/>
<protein>
    <submittedName>
        <fullName evidence="1">Uncharacterized protein</fullName>
    </submittedName>
</protein>
<gene>
    <name evidence="1" type="ORF">RMCN_0761</name>
</gene>
<organism evidence="1 2">
    <name type="scientific">Mycolicibacterium novocastrense</name>
    <name type="common">Mycobacterium novocastrense</name>
    <dbReference type="NCBI Taxonomy" id="59813"/>
    <lineage>
        <taxon>Bacteria</taxon>
        <taxon>Bacillati</taxon>
        <taxon>Actinomycetota</taxon>
        <taxon>Actinomycetes</taxon>
        <taxon>Mycobacteriales</taxon>
        <taxon>Mycobacteriaceae</taxon>
        <taxon>Mycolicibacterium</taxon>
    </lineage>
</organism>
<dbReference type="Proteomes" id="UP000069773">
    <property type="component" value="Unassembled WGS sequence"/>
</dbReference>
<evidence type="ECO:0000313" key="2">
    <source>
        <dbReference type="Proteomes" id="UP000069773"/>
    </source>
</evidence>
<sequence>MGRVEEAGALGGVLTEAFLGADWRPGVAQAVGLTHTWVPGWYAGGVEAIVAEVRGEAWDCLMIESTSNGPISQTARDEVVAAGATVVGTRVRDVDAVLAMVEDRLRRSLGQSWSDFPPLLLLVGDGDHIQKDVLQRAAFLGRAANVHLGIDVFARVRTSGRFDHCIGGWYRGSDQRCVSVVR</sequence>
<accession>A0ABQ0KEI3</accession>
<comment type="caution">
    <text evidence="1">The sequence shown here is derived from an EMBL/GenBank/DDBJ whole genome shotgun (WGS) entry which is preliminary data.</text>
</comment>
<reference evidence="1 2" key="1">
    <citation type="journal article" date="2016" name="Genome Announc.">
        <title>Draft Genome Sequences of Five Rapidly Growing Mycobacterium Species, M. thermoresistibile, M. fortuitum subsp. acetamidolyticum, M. canariasense, M. brisbanense, and M. novocastrense.</title>
        <authorList>
            <person name="Katahira K."/>
            <person name="Ogura Y."/>
            <person name="Gotoh Y."/>
            <person name="Hayashi T."/>
        </authorList>
    </citation>
    <scope>NUCLEOTIDE SEQUENCE [LARGE SCALE GENOMIC DNA]</scope>
    <source>
        <strain evidence="1 2">JCM18114</strain>
    </source>
</reference>
<keyword evidence="2" id="KW-1185">Reference proteome</keyword>
<evidence type="ECO:0000313" key="1">
    <source>
        <dbReference type="EMBL" id="GAT07628.1"/>
    </source>
</evidence>